<feature type="compositionally biased region" description="Low complexity" evidence="2">
    <location>
        <begin position="594"/>
        <end position="608"/>
    </location>
</feature>
<feature type="coiled-coil region" evidence="1">
    <location>
        <begin position="244"/>
        <end position="278"/>
    </location>
</feature>
<evidence type="ECO:0008006" key="5">
    <source>
        <dbReference type="Google" id="ProtNLM"/>
    </source>
</evidence>
<evidence type="ECO:0000313" key="3">
    <source>
        <dbReference type="EMBL" id="GMH79411.1"/>
    </source>
</evidence>
<feature type="coiled-coil region" evidence="1">
    <location>
        <begin position="316"/>
        <end position="428"/>
    </location>
</feature>
<accession>A0A9W7AZL2</accession>
<organism evidence="3 4">
    <name type="scientific">Triparma laevis f. inornata</name>
    <dbReference type="NCBI Taxonomy" id="1714386"/>
    <lineage>
        <taxon>Eukaryota</taxon>
        <taxon>Sar</taxon>
        <taxon>Stramenopiles</taxon>
        <taxon>Ochrophyta</taxon>
        <taxon>Bolidophyceae</taxon>
        <taxon>Parmales</taxon>
        <taxon>Triparmaceae</taxon>
        <taxon>Triparma</taxon>
    </lineage>
</organism>
<feature type="region of interest" description="Disordered" evidence="2">
    <location>
        <begin position="463"/>
        <end position="486"/>
    </location>
</feature>
<dbReference type="AlphaFoldDB" id="A0A9W7AZL2"/>
<evidence type="ECO:0000313" key="4">
    <source>
        <dbReference type="Proteomes" id="UP001162640"/>
    </source>
</evidence>
<feature type="region of interest" description="Disordered" evidence="2">
    <location>
        <begin position="500"/>
        <end position="537"/>
    </location>
</feature>
<comment type="caution">
    <text evidence="3">The sequence shown here is derived from an EMBL/GenBank/DDBJ whole genome shotgun (WGS) entry which is preliminary data.</text>
</comment>
<reference evidence="4" key="1">
    <citation type="journal article" date="2023" name="Commun. Biol.">
        <title>Genome analysis of Parmales, the sister group of diatoms, reveals the evolutionary specialization of diatoms from phago-mixotrophs to photoautotrophs.</title>
        <authorList>
            <person name="Ban H."/>
            <person name="Sato S."/>
            <person name="Yoshikawa S."/>
            <person name="Yamada K."/>
            <person name="Nakamura Y."/>
            <person name="Ichinomiya M."/>
            <person name="Sato N."/>
            <person name="Blanc-Mathieu R."/>
            <person name="Endo H."/>
            <person name="Kuwata A."/>
            <person name="Ogata H."/>
        </authorList>
    </citation>
    <scope>NUCLEOTIDE SEQUENCE [LARGE SCALE GENOMIC DNA]</scope>
</reference>
<keyword evidence="1" id="KW-0175">Coiled coil</keyword>
<feature type="coiled-coil region" evidence="1">
    <location>
        <begin position="57"/>
        <end position="84"/>
    </location>
</feature>
<gene>
    <name evidence="3" type="ORF">TL16_g08136</name>
</gene>
<dbReference type="Proteomes" id="UP001162640">
    <property type="component" value="Unassembled WGS sequence"/>
</dbReference>
<dbReference type="EMBL" id="BLQM01000265">
    <property type="protein sequence ID" value="GMH79411.1"/>
    <property type="molecule type" value="Genomic_DNA"/>
</dbReference>
<protein>
    <recommendedName>
        <fullName evidence="5">Centrosomin N-terminal motif 1 domain-containing protein</fullName>
    </recommendedName>
</protein>
<sequence length="608" mass="67053">MSPATKKYVATPNLNKQGTAMKQQEQQNFELKMRIFYLEEKLAKVEDMGDAHAHPPSQDAQALLHTYESTIERLTEQVKVLNGEKIGLSSRVAEMTSDLNMSKNRLDQSKSNDSTLHQQLSSALSANDVLNREVIELKEMLERGFVEAKIGEQTAELLNNYRSHNEKLTVENGRMVKELGGLREVKGKLGNTVIELREELTRVANNAPENTGAEMSAALKQQLDSYQEKAELDAQTIEECVQKISDLSVENRGQKEEIARLKEKEKELQVLAQHKEREIMTLSQARGGKVGSGDIRSMLEAQGSMAGELARKELEVEEMRRVATESVSRMQQAENNAAQIAEQLNLIKTTSEEVALLEAEEIARLEVELNGMREQNLVAKQETLDEKSEFEKRYQSFVGESDEMKGEILKLKRQLNSSEEKFVGATQELQALHGRSQQLSNTLHSVQLLAKLADAMMQMKTKTAAGGEDKGLMGTGGATKRRKVGKPMTITVDQQEWRLQKGGGEDISPCNVPLSPKRGAGKPGLHQPTASSRSKNLLQIEKMKRMQRAGKAAVMLKKGAGIGGGNIVKGRGGWGDGGGAGGGGVEWEHRTQRSRSGNSLSRSGSRPT</sequence>
<evidence type="ECO:0000256" key="1">
    <source>
        <dbReference type="SAM" id="Coils"/>
    </source>
</evidence>
<name>A0A9W7AZL2_9STRA</name>
<proteinExistence type="predicted"/>
<feature type="compositionally biased region" description="Polar residues" evidence="2">
    <location>
        <begin position="528"/>
        <end position="537"/>
    </location>
</feature>
<evidence type="ECO:0000256" key="2">
    <source>
        <dbReference type="SAM" id="MobiDB-lite"/>
    </source>
</evidence>
<feature type="compositionally biased region" description="Gly residues" evidence="2">
    <location>
        <begin position="564"/>
        <end position="585"/>
    </location>
</feature>
<feature type="region of interest" description="Disordered" evidence="2">
    <location>
        <begin position="564"/>
        <end position="608"/>
    </location>
</feature>